<dbReference type="EMBL" id="JAAIUW010000011">
    <property type="protein sequence ID" value="KAF7809652.1"/>
    <property type="molecule type" value="Genomic_DNA"/>
</dbReference>
<comment type="caution">
    <text evidence="5">The sequence shown here is derived from an EMBL/GenBank/DDBJ whole genome shotgun (WGS) entry which is preliminary data.</text>
</comment>
<evidence type="ECO:0000256" key="2">
    <source>
        <dbReference type="ARBA" id="ARBA00022857"/>
    </source>
</evidence>
<dbReference type="PRINTS" id="PR00080">
    <property type="entry name" value="SDRFAMILY"/>
</dbReference>
<keyword evidence="3" id="KW-0560">Oxidoreductase</keyword>
<dbReference type="FunFam" id="3.40.50.720:FF:000312">
    <property type="entry name" value="(+)-neomenthol dehydrogenase"/>
    <property type="match status" value="1"/>
</dbReference>
<dbReference type="Gene3D" id="3.40.50.720">
    <property type="entry name" value="NAD(P)-binding Rossmann-like Domain"/>
    <property type="match status" value="1"/>
</dbReference>
<organism evidence="5 6">
    <name type="scientific">Senna tora</name>
    <dbReference type="NCBI Taxonomy" id="362788"/>
    <lineage>
        <taxon>Eukaryota</taxon>
        <taxon>Viridiplantae</taxon>
        <taxon>Streptophyta</taxon>
        <taxon>Embryophyta</taxon>
        <taxon>Tracheophyta</taxon>
        <taxon>Spermatophyta</taxon>
        <taxon>Magnoliopsida</taxon>
        <taxon>eudicotyledons</taxon>
        <taxon>Gunneridae</taxon>
        <taxon>Pentapetalae</taxon>
        <taxon>rosids</taxon>
        <taxon>fabids</taxon>
        <taxon>Fabales</taxon>
        <taxon>Fabaceae</taxon>
        <taxon>Caesalpinioideae</taxon>
        <taxon>Cassia clade</taxon>
        <taxon>Senna</taxon>
    </lineage>
</organism>
<dbReference type="Proteomes" id="UP000634136">
    <property type="component" value="Unassembled WGS sequence"/>
</dbReference>
<gene>
    <name evidence="5" type="ORF">G2W53_036395</name>
</gene>
<evidence type="ECO:0000313" key="5">
    <source>
        <dbReference type="EMBL" id="KAF7809652.1"/>
    </source>
</evidence>
<dbReference type="PANTHER" id="PTHR43490:SF91">
    <property type="entry name" value="NAD(P)-BINDING ROSSMANN-FOLD PROTEIN"/>
    <property type="match status" value="1"/>
</dbReference>
<dbReference type="InterPro" id="IPR002347">
    <property type="entry name" value="SDR_fam"/>
</dbReference>
<dbReference type="PANTHER" id="PTHR43490">
    <property type="entry name" value="(+)-NEOMENTHOL DEHYDROGENASE"/>
    <property type="match status" value="1"/>
</dbReference>
<accession>A0A834STV3</accession>
<proteinExistence type="inferred from homology"/>
<evidence type="ECO:0000256" key="1">
    <source>
        <dbReference type="ARBA" id="ARBA00006484"/>
    </source>
</evidence>
<dbReference type="OrthoDB" id="1933717at2759"/>
<reference evidence="5" key="1">
    <citation type="submission" date="2020-09" db="EMBL/GenBank/DDBJ databases">
        <title>Genome-Enabled Discovery of Anthraquinone Biosynthesis in Senna tora.</title>
        <authorList>
            <person name="Kang S.-H."/>
            <person name="Pandey R.P."/>
            <person name="Lee C.-M."/>
            <person name="Sim J.-S."/>
            <person name="Jeong J.-T."/>
            <person name="Choi B.-S."/>
            <person name="Jung M."/>
            <person name="Ginzburg D."/>
            <person name="Zhao K."/>
            <person name="Won S.Y."/>
            <person name="Oh T.-J."/>
            <person name="Yu Y."/>
            <person name="Kim N.-H."/>
            <person name="Lee O.R."/>
            <person name="Lee T.-H."/>
            <person name="Bashyal P."/>
            <person name="Kim T.-S."/>
            <person name="Lee W.-H."/>
            <person name="Kawkins C."/>
            <person name="Kim C.-K."/>
            <person name="Kim J.S."/>
            <person name="Ahn B.O."/>
            <person name="Rhee S.Y."/>
            <person name="Sohng J.K."/>
        </authorList>
    </citation>
    <scope>NUCLEOTIDE SEQUENCE</scope>
    <source>
        <tissue evidence="5">Leaf</tissue>
    </source>
</reference>
<comment type="similarity">
    <text evidence="1 4">Belongs to the short-chain dehydrogenases/reductases (SDR) family.</text>
</comment>
<dbReference type="Pfam" id="PF00106">
    <property type="entry name" value="adh_short"/>
    <property type="match status" value="1"/>
</dbReference>
<dbReference type="PRINTS" id="PR00081">
    <property type="entry name" value="GDHRDH"/>
</dbReference>
<keyword evidence="2" id="KW-0521">NADP</keyword>
<dbReference type="SUPFAM" id="SSF51735">
    <property type="entry name" value="NAD(P)-binding Rossmann-fold domains"/>
    <property type="match status" value="1"/>
</dbReference>
<dbReference type="AlphaFoldDB" id="A0A834STV3"/>
<dbReference type="GO" id="GO:0016020">
    <property type="term" value="C:membrane"/>
    <property type="evidence" value="ECO:0007669"/>
    <property type="project" value="TreeGrafter"/>
</dbReference>
<protein>
    <submittedName>
        <fullName evidence="5">(+)-neomenthol dehydrogenase-like</fullName>
    </submittedName>
</protein>
<keyword evidence="6" id="KW-1185">Reference proteome</keyword>
<name>A0A834STV3_9FABA</name>
<dbReference type="InterPro" id="IPR036291">
    <property type="entry name" value="NAD(P)-bd_dom_sf"/>
</dbReference>
<sequence>MAEATQRIAIVSGSNKGIGLETVKQLASAGVKVVLTARDEKKGLEALQSLRELGFSDEFVIFHQLNVADAASVSSLAHFIKSQFGKLDILVNNAGVSGVIIGDNSLITLVITNRDALSEEERKIAISEPYELGEECLEINYYGAKQTIEAFLPLLQLSHSPTIVNVSSFLGTLKMVSHEWAKEVLSDVEKLTEERINEVVKEFLKDLKEGSHERKGWPKISAAYIVSKAALIAYTRILAIKYPKICINCVCPGYVKTDITANTGILTAEEGASKVVRLTLLPNASPSGLFYSNNEVSEF</sequence>
<dbReference type="GO" id="GO:0016491">
    <property type="term" value="F:oxidoreductase activity"/>
    <property type="evidence" value="ECO:0007669"/>
    <property type="project" value="UniProtKB-KW"/>
</dbReference>
<dbReference type="Pfam" id="PF13561">
    <property type="entry name" value="adh_short_C2"/>
    <property type="match status" value="1"/>
</dbReference>
<evidence type="ECO:0000256" key="3">
    <source>
        <dbReference type="ARBA" id="ARBA00023002"/>
    </source>
</evidence>
<evidence type="ECO:0000313" key="6">
    <source>
        <dbReference type="Proteomes" id="UP000634136"/>
    </source>
</evidence>
<evidence type="ECO:0000256" key="4">
    <source>
        <dbReference type="RuleBase" id="RU000363"/>
    </source>
</evidence>